<organism evidence="2 3">
    <name type="scientific">Carnegiea gigantea</name>
    <dbReference type="NCBI Taxonomy" id="171969"/>
    <lineage>
        <taxon>Eukaryota</taxon>
        <taxon>Viridiplantae</taxon>
        <taxon>Streptophyta</taxon>
        <taxon>Embryophyta</taxon>
        <taxon>Tracheophyta</taxon>
        <taxon>Spermatophyta</taxon>
        <taxon>Magnoliopsida</taxon>
        <taxon>eudicotyledons</taxon>
        <taxon>Gunneridae</taxon>
        <taxon>Pentapetalae</taxon>
        <taxon>Caryophyllales</taxon>
        <taxon>Cactineae</taxon>
        <taxon>Cactaceae</taxon>
        <taxon>Cactoideae</taxon>
        <taxon>Echinocereeae</taxon>
        <taxon>Carnegiea</taxon>
    </lineage>
</organism>
<accession>A0A9Q1GI80</accession>
<proteinExistence type="predicted"/>
<dbReference type="Proteomes" id="UP001153076">
    <property type="component" value="Unassembled WGS sequence"/>
</dbReference>
<feature type="compositionally biased region" description="Basic and acidic residues" evidence="1">
    <location>
        <begin position="34"/>
        <end position="57"/>
    </location>
</feature>
<evidence type="ECO:0000256" key="1">
    <source>
        <dbReference type="SAM" id="MobiDB-lite"/>
    </source>
</evidence>
<keyword evidence="3" id="KW-1185">Reference proteome</keyword>
<reference evidence="2" key="1">
    <citation type="submission" date="2022-04" db="EMBL/GenBank/DDBJ databases">
        <title>Carnegiea gigantea Genome sequencing and assembly v2.</title>
        <authorList>
            <person name="Copetti D."/>
            <person name="Sanderson M.J."/>
            <person name="Burquez A."/>
            <person name="Wojciechowski M.F."/>
        </authorList>
    </citation>
    <scope>NUCLEOTIDE SEQUENCE</scope>
    <source>
        <strain evidence="2">SGP5-SGP5p</strain>
        <tissue evidence="2">Aerial part</tissue>
    </source>
</reference>
<name>A0A9Q1GI80_9CARY</name>
<gene>
    <name evidence="2" type="ORF">Cgig2_012096</name>
</gene>
<protein>
    <submittedName>
        <fullName evidence="2">Uncharacterized protein</fullName>
    </submittedName>
</protein>
<dbReference type="AlphaFoldDB" id="A0A9Q1GI80"/>
<comment type="caution">
    <text evidence="2">The sequence shown here is derived from an EMBL/GenBank/DDBJ whole genome shotgun (WGS) entry which is preliminary data.</text>
</comment>
<feature type="compositionally biased region" description="Basic and acidic residues" evidence="1">
    <location>
        <begin position="104"/>
        <end position="119"/>
    </location>
</feature>
<sequence length="222" mass="25402">MEATSSARPLPHFEYMPTDGCEPSHRHHPVASPRHSERMQEAPRVGGDRQSQEEHRGRSIGAHAYPNHLSSHRRPAKSTTASTPYETHSRQTAWFEEQEQTSCPRREVSERRRTPERYSARKRTRSPLREAHEQGSRVTVPTMVFRGEQGPHFTSLYNDLLVEEMKVASAIMRRILIETGSFVDIVTWDCLKKLTYLGRDIVLLVHPILGFGGQEVNPTREG</sequence>
<feature type="region of interest" description="Disordered" evidence="1">
    <location>
        <begin position="1"/>
        <end position="136"/>
    </location>
</feature>
<evidence type="ECO:0000313" key="2">
    <source>
        <dbReference type="EMBL" id="KAJ8419709.1"/>
    </source>
</evidence>
<feature type="compositionally biased region" description="Polar residues" evidence="1">
    <location>
        <begin position="77"/>
        <end position="92"/>
    </location>
</feature>
<dbReference type="EMBL" id="JAKOGI010004569">
    <property type="protein sequence ID" value="KAJ8419709.1"/>
    <property type="molecule type" value="Genomic_DNA"/>
</dbReference>
<evidence type="ECO:0000313" key="3">
    <source>
        <dbReference type="Proteomes" id="UP001153076"/>
    </source>
</evidence>